<evidence type="ECO:0000256" key="2">
    <source>
        <dbReference type="ARBA" id="ARBA00023180"/>
    </source>
</evidence>
<organism evidence="4 5">
    <name type="scientific">Oesophagostomum dentatum</name>
    <name type="common">Nodular worm</name>
    <dbReference type="NCBI Taxonomy" id="61180"/>
    <lineage>
        <taxon>Eukaryota</taxon>
        <taxon>Metazoa</taxon>
        <taxon>Ecdysozoa</taxon>
        <taxon>Nematoda</taxon>
        <taxon>Chromadorea</taxon>
        <taxon>Rhabditida</taxon>
        <taxon>Rhabditina</taxon>
        <taxon>Rhabditomorpha</taxon>
        <taxon>Strongyloidea</taxon>
        <taxon>Strongylidae</taxon>
        <taxon>Oesophagostomum</taxon>
    </lineage>
</organism>
<dbReference type="PANTHER" id="PTHR10340">
    <property type="entry name" value="SPHINGOMYELIN PHOSPHODIESTERASE"/>
    <property type="match status" value="1"/>
</dbReference>
<keyword evidence="5" id="KW-1185">Reference proteome</keyword>
<evidence type="ECO:0000259" key="3">
    <source>
        <dbReference type="Pfam" id="PF19272"/>
    </source>
</evidence>
<dbReference type="AlphaFoldDB" id="A0A0B1THC5"/>
<evidence type="ECO:0000313" key="5">
    <source>
        <dbReference type="Proteomes" id="UP000053660"/>
    </source>
</evidence>
<dbReference type="PANTHER" id="PTHR10340:SF57">
    <property type="entry name" value="METALLOPHOS DOMAIN-CONTAINING PROTEIN"/>
    <property type="match status" value="1"/>
</dbReference>
<dbReference type="GO" id="GO:0008081">
    <property type="term" value="F:phosphoric diester hydrolase activity"/>
    <property type="evidence" value="ECO:0007669"/>
    <property type="project" value="TreeGrafter"/>
</dbReference>
<dbReference type="GO" id="GO:0005615">
    <property type="term" value="C:extracellular space"/>
    <property type="evidence" value="ECO:0007669"/>
    <property type="project" value="TreeGrafter"/>
</dbReference>
<evidence type="ECO:0000256" key="1">
    <source>
        <dbReference type="ARBA" id="ARBA00022801"/>
    </source>
</evidence>
<proteinExistence type="predicted"/>
<accession>A0A0B1THC5</accession>
<dbReference type="OrthoDB" id="348678at2759"/>
<dbReference type="Proteomes" id="UP000053660">
    <property type="component" value="Unassembled WGS sequence"/>
</dbReference>
<dbReference type="InterPro" id="IPR045473">
    <property type="entry name" value="ASM_C"/>
</dbReference>
<name>A0A0B1THC5_OESDE</name>
<evidence type="ECO:0000313" key="4">
    <source>
        <dbReference type="EMBL" id="KHJ95511.1"/>
    </source>
</evidence>
<protein>
    <recommendedName>
        <fullName evidence="3">Sphingomyelin phosphodiesterase C-terminal domain-containing protein</fullName>
    </recommendedName>
</protein>
<keyword evidence="2" id="KW-0325">Glycoprotein</keyword>
<dbReference type="SUPFAM" id="SSF56300">
    <property type="entry name" value="Metallo-dependent phosphatases"/>
    <property type="match status" value="1"/>
</dbReference>
<reference evidence="4 5" key="1">
    <citation type="submission" date="2014-03" db="EMBL/GenBank/DDBJ databases">
        <title>Draft genome of the hookworm Oesophagostomum dentatum.</title>
        <authorList>
            <person name="Mitreva M."/>
        </authorList>
    </citation>
    <scope>NUCLEOTIDE SEQUENCE [LARGE SCALE GENOMIC DNA]</scope>
    <source>
        <strain evidence="4 5">OD-Hann</strain>
    </source>
</reference>
<sequence length="173" mass="19756">MRSLSVFERTPNFTWFRDAYNERFLNLTVDYADVIGMMIFGHHHTDTFHLVKDASGTPVQFLLMSPAVTPWFSSLEGAGANNPAFRIYDVNYDGVYNDIRTYYINLTALNENSNATFALEYSFKNAYSISSPIKLSTMAGLLERIKNDSAVFQTYINYNSVLWDPVVPTGKFR</sequence>
<dbReference type="Pfam" id="PF19272">
    <property type="entry name" value="ASMase_C"/>
    <property type="match status" value="1"/>
</dbReference>
<gene>
    <name evidence="4" type="ORF">OESDEN_04544</name>
</gene>
<dbReference type="EMBL" id="KN549941">
    <property type="protein sequence ID" value="KHJ95511.1"/>
    <property type="molecule type" value="Genomic_DNA"/>
</dbReference>
<dbReference type="InterPro" id="IPR029052">
    <property type="entry name" value="Metallo-depent_PP-like"/>
</dbReference>
<feature type="domain" description="Sphingomyelin phosphodiesterase C-terminal" evidence="3">
    <location>
        <begin position="58"/>
        <end position="164"/>
    </location>
</feature>
<keyword evidence="1" id="KW-0378">Hydrolase</keyword>